<dbReference type="Pfam" id="PF07690">
    <property type="entry name" value="MFS_1"/>
    <property type="match status" value="1"/>
</dbReference>
<feature type="transmembrane region" description="Helical" evidence="2">
    <location>
        <begin position="105"/>
        <end position="127"/>
    </location>
</feature>
<feature type="transmembrane region" description="Helical" evidence="2">
    <location>
        <begin position="235"/>
        <end position="258"/>
    </location>
</feature>
<reference evidence="3 4" key="1">
    <citation type="submission" date="2018-09" db="EMBL/GenBank/DDBJ databases">
        <title>Comparative genomics of Leucobacter spp.</title>
        <authorList>
            <person name="Reis A.C."/>
            <person name="Kolvenbach B.A."/>
            <person name="Corvini P.F.X."/>
            <person name="Nunes O.C."/>
        </authorList>
    </citation>
    <scope>NUCLEOTIDE SEQUENCE [LARGE SCALE GENOMIC DNA]</scope>
    <source>
        <strain evidence="3 4">L-1</strain>
    </source>
</reference>
<keyword evidence="4" id="KW-1185">Reference proteome</keyword>
<feature type="transmembrane region" description="Helical" evidence="2">
    <location>
        <begin position="165"/>
        <end position="183"/>
    </location>
</feature>
<sequence>MSRTHTSVARAGAPAMGALITTWVFALLPANLVPSIVEKLVYQLDVSVTTAGAVATGMTLANAVAVLSSRRAVQRGNRVIIARVGLAIMILAFASGAIWPVAGVSMAALIAGGVGSGLVISAATAAVSATPDPDRATTIVMTVNRFVVAVAFLTIPLVGGGVRELFLILAIPGILGFIGAQWLPRLPEETAVVSVVGTVASAASAGDAAPPAPAAVRAAKAAITPAEQRTRRIGWLLALGFGAWSITDDGVYGLVGVIVGESEMQVSDSFVPMIFSLSVFCGLGGALIAPFLHRWFGRTATLAGLLSVSALAKLGLIVLATPVMYATSSAVWGFVFGAMLPLVFGLAASLSRDGGVSVLVNGVYVVGVALGPLVATQLFDRFGTGVLATVMTILAAATGALIVYASSFAERGRRGNPDEPRESQTPAADAARTTPAAPAADSIGAGA</sequence>
<evidence type="ECO:0000256" key="1">
    <source>
        <dbReference type="SAM" id="MobiDB-lite"/>
    </source>
</evidence>
<keyword evidence="2" id="KW-0472">Membrane</keyword>
<feature type="transmembrane region" description="Helical" evidence="2">
    <location>
        <begin position="270"/>
        <end position="292"/>
    </location>
</feature>
<dbReference type="InterPro" id="IPR011701">
    <property type="entry name" value="MFS"/>
</dbReference>
<feature type="transmembrane region" description="Helical" evidence="2">
    <location>
        <begin position="304"/>
        <end position="325"/>
    </location>
</feature>
<evidence type="ECO:0000313" key="4">
    <source>
        <dbReference type="Proteomes" id="UP001646141"/>
    </source>
</evidence>
<feature type="transmembrane region" description="Helical" evidence="2">
    <location>
        <begin position="80"/>
        <end position="99"/>
    </location>
</feature>
<name>A0ABS1SMK1_9MICO</name>
<feature type="region of interest" description="Disordered" evidence="1">
    <location>
        <begin position="411"/>
        <end position="447"/>
    </location>
</feature>
<feature type="transmembrane region" description="Helical" evidence="2">
    <location>
        <begin position="139"/>
        <end position="159"/>
    </location>
</feature>
<keyword evidence="2" id="KW-0812">Transmembrane</keyword>
<dbReference type="SUPFAM" id="SSF103473">
    <property type="entry name" value="MFS general substrate transporter"/>
    <property type="match status" value="1"/>
</dbReference>
<dbReference type="InterPro" id="IPR036259">
    <property type="entry name" value="MFS_trans_sf"/>
</dbReference>
<gene>
    <name evidence="3" type="ORF">D3226_04390</name>
</gene>
<feature type="transmembrane region" description="Helical" evidence="2">
    <location>
        <begin position="331"/>
        <end position="351"/>
    </location>
</feature>
<evidence type="ECO:0000256" key="2">
    <source>
        <dbReference type="SAM" id="Phobius"/>
    </source>
</evidence>
<protein>
    <submittedName>
        <fullName evidence="3">MFS transporter</fullName>
    </submittedName>
</protein>
<feature type="transmembrane region" description="Helical" evidence="2">
    <location>
        <begin position="48"/>
        <end position="68"/>
    </location>
</feature>
<feature type="compositionally biased region" description="Basic and acidic residues" evidence="1">
    <location>
        <begin position="411"/>
        <end position="422"/>
    </location>
</feature>
<feature type="compositionally biased region" description="Low complexity" evidence="1">
    <location>
        <begin position="425"/>
        <end position="447"/>
    </location>
</feature>
<proteinExistence type="predicted"/>
<organism evidence="3 4">
    <name type="scientific">Leucobacter chromiireducens subsp. chromiireducens</name>
    <dbReference type="NCBI Taxonomy" id="660067"/>
    <lineage>
        <taxon>Bacteria</taxon>
        <taxon>Bacillati</taxon>
        <taxon>Actinomycetota</taxon>
        <taxon>Actinomycetes</taxon>
        <taxon>Micrococcales</taxon>
        <taxon>Microbacteriaceae</taxon>
        <taxon>Leucobacter</taxon>
    </lineage>
</organism>
<dbReference type="RefSeq" id="WP_202381148.1">
    <property type="nucleotide sequence ID" value="NZ_BAAAMA010000004.1"/>
</dbReference>
<keyword evidence="2" id="KW-1133">Transmembrane helix</keyword>
<comment type="caution">
    <text evidence="3">The sequence shown here is derived from an EMBL/GenBank/DDBJ whole genome shotgun (WGS) entry which is preliminary data.</text>
</comment>
<dbReference type="Gene3D" id="1.20.1250.20">
    <property type="entry name" value="MFS general substrate transporter like domains"/>
    <property type="match status" value="2"/>
</dbReference>
<feature type="transmembrane region" description="Helical" evidence="2">
    <location>
        <begin position="385"/>
        <end position="405"/>
    </location>
</feature>
<feature type="transmembrane region" description="Helical" evidence="2">
    <location>
        <begin position="358"/>
        <end position="379"/>
    </location>
</feature>
<dbReference type="Proteomes" id="UP001646141">
    <property type="component" value="Unassembled WGS sequence"/>
</dbReference>
<accession>A0ABS1SMK1</accession>
<evidence type="ECO:0000313" key="3">
    <source>
        <dbReference type="EMBL" id="MBL3689199.1"/>
    </source>
</evidence>
<dbReference type="EMBL" id="QYAD01000001">
    <property type="protein sequence ID" value="MBL3689199.1"/>
    <property type="molecule type" value="Genomic_DNA"/>
</dbReference>